<feature type="domain" description="DC1" evidence="2">
    <location>
        <begin position="645"/>
        <end position="694"/>
    </location>
</feature>
<evidence type="ECO:0000259" key="2">
    <source>
        <dbReference type="Pfam" id="PF03107"/>
    </source>
</evidence>
<sequence length="769" mass="88331">MDPDPDSESELLSLLTQLMFVEYFNLYWDATPLLTELILLVSSMDLDSQPKPESEFMSLTTQAISLFNSMDLESQSKLLSDLMSMVFQNLSLFNSALDSEATTLFGKIISLVSSMDLTTEEKPESDELVLLIQEILSLVNSRDSDSQPKRLVELISFISQKISLIDETLEVKPEPELISLTHQILSLVVSMNSNSGEYISLCPQAQVKLENGRFRVLEDVSWRTNNKWHCLSVNWRTFKLSREEDTLHFICIGCNGDNHKEFNNVPVEINHPLHPNHSLQLVVLQEDRTRECYCCDEALSRILYYCSACDFAISILCARKPPVFLINHHRQEWHGHTLALFPRQAFLTCNLCALADPSSPIYMCPPCDFVTHLRCINLPRVIKISRHSHRIYFTPSFDQEGLSCGVCRRKINKLYGGYSCIKNGCWYAAHSRCATQKNVWDGVELEGVPEENEEEVDPPFATKGSGVIRHFTHRHLLRLDVDTGRDYDEDKLCNICITPIYFGNFYSCTPSCDYNLHETCANFPRKIDHPIHPHQLNLEAGYGDGEINEYECSVCPRKRTVGFLYRCRKCFYLHVQCAIASEPLDHPSHIHPLYLTSKPDEEQRKCSVCKKSGHCPTKETFNCIEECDFALCFECATLAQKVRYKHDKHVLTLSYGDKTSTMTYWCEICEERLNPKERFYSCDEYCCVTIHIECLVGVDFYMKPGSKWFNKYGAEVSVLPNNHHMSRPFCSICKKRCPHKTFFQCNGFEYCSRSCLLTKSKEVIYLGGH</sequence>
<evidence type="ECO:0000313" key="4">
    <source>
        <dbReference type="EMBL" id="VYS59921.1"/>
    </source>
</evidence>
<protein>
    <recommendedName>
        <fullName evidence="6">Cysteine/Histidine-rich C1 domain family protein</fullName>
    </recommendedName>
</protein>
<proteinExistence type="predicted"/>
<dbReference type="SUPFAM" id="SSF57889">
    <property type="entry name" value="Cysteine-rich domain"/>
    <property type="match status" value="6"/>
</dbReference>
<dbReference type="Pfam" id="PF22926">
    <property type="entry name" value="C1-like_CT"/>
    <property type="match status" value="1"/>
</dbReference>
<dbReference type="AlphaFoldDB" id="A0A654FIC7"/>
<dbReference type="InterPro" id="IPR054483">
    <property type="entry name" value="DC1-like_CT"/>
</dbReference>
<feature type="domain" description="DC1" evidence="2">
    <location>
        <begin position="530"/>
        <end position="578"/>
    </location>
</feature>
<feature type="domain" description="DC1" evidence="2">
    <location>
        <begin position="587"/>
        <end position="636"/>
    </location>
</feature>
<feature type="domain" description="DC1-like C-terminal" evidence="3">
    <location>
        <begin position="716"/>
        <end position="756"/>
    </location>
</feature>
<evidence type="ECO:0000259" key="3">
    <source>
        <dbReference type="Pfam" id="PF22926"/>
    </source>
</evidence>
<organism evidence="4 5">
    <name type="scientific">Arabidopsis thaliana</name>
    <name type="common">Mouse-ear cress</name>
    <dbReference type="NCBI Taxonomy" id="3702"/>
    <lineage>
        <taxon>Eukaryota</taxon>
        <taxon>Viridiplantae</taxon>
        <taxon>Streptophyta</taxon>
        <taxon>Embryophyta</taxon>
        <taxon>Tracheophyta</taxon>
        <taxon>Spermatophyta</taxon>
        <taxon>Magnoliopsida</taxon>
        <taxon>eudicotyledons</taxon>
        <taxon>Gunneridae</taxon>
        <taxon>Pentapetalae</taxon>
        <taxon>rosids</taxon>
        <taxon>malvids</taxon>
        <taxon>Brassicales</taxon>
        <taxon>Brassicaceae</taxon>
        <taxon>Camelineae</taxon>
        <taxon>Arabidopsis</taxon>
    </lineage>
</organism>
<feature type="domain" description="DC1" evidence="2">
    <location>
        <begin position="272"/>
        <end position="318"/>
    </location>
</feature>
<evidence type="ECO:0000313" key="5">
    <source>
        <dbReference type="Proteomes" id="UP000426265"/>
    </source>
</evidence>
<feature type="domain" description="DC1" evidence="2">
    <location>
        <begin position="471"/>
        <end position="521"/>
    </location>
</feature>
<dbReference type="PANTHER" id="PTHR32410:SF153">
    <property type="entry name" value="CHP-RICH ZINC FINGER PROTEIN-LIKE-RELATED"/>
    <property type="match status" value="1"/>
</dbReference>
<evidence type="ECO:0000256" key="1">
    <source>
        <dbReference type="ARBA" id="ARBA00022737"/>
    </source>
</evidence>
<dbReference type="Proteomes" id="UP000426265">
    <property type="component" value="Unassembled WGS sequence"/>
</dbReference>
<dbReference type="EMBL" id="CACRSJ010000106">
    <property type="protein sequence ID" value="VYS59921.1"/>
    <property type="molecule type" value="Genomic_DNA"/>
</dbReference>
<dbReference type="PANTHER" id="PTHR32410">
    <property type="entry name" value="CYSTEINE/HISTIDINE-RICH C1 DOMAIN FAMILY PROTEIN"/>
    <property type="match status" value="1"/>
</dbReference>
<dbReference type="InterPro" id="IPR053192">
    <property type="entry name" value="Vacuole_Formation_Reg"/>
</dbReference>
<feature type="domain" description="DC1" evidence="2">
    <location>
        <begin position="333"/>
        <end position="376"/>
    </location>
</feature>
<dbReference type="ExpressionAtlas" id="A0A654FIC7">
    <property type="expression patterns" value="baseline and differential"/>
</dbReference>
<reference evidence="4 5" key="1">
    <citation type="submission" date="2019-11" db="EMBL/GenBank/DDBJ databases">
        <authorList>
            <person name="Jiao W.-B."/>
            <person name="Schneeberger K."/>
        </authorList>
    </citation>
    <scope>NUCLEOTIDE SEQUENCE [LARGE SCALE GENOMIC DNA]</scope>
    <source>
        <strain evidence="5">cv. An-1</strain>
    </source>
</reference>
<dbReference type="InterPro" id="IPR046349">
    <property type="entry name" value="C1-like_sf"/>
</dbReference>
<feature type="domain" description="DC1" evidence="2">
    <location>
        <begin position="386"/>
        <end position="434"/>
    </location>
</feature>
<dbReference type="Pfam" id="PF03107">
    <property type="entry name" value="C1_2"/>
    <property type="match status" value="7"/>
</dbReference>
<evidence type="ECO:0008006" key="6">
    <source>
        <dbReference type="Google" id="ProtNLM"/>
    </source>
</evidence>
<dbReference type="InterPro" id="IPR004146">
    <property type="entry name" value="DC1"/>
</dbReference>
<gene>
    <name evidence="4" type="ORF">AN1_LOCUS15357</name>
</gene>
<keyword evidence="1" id="KW-0677">Repeat</keyword>
<name>A0A654FIC7_ARATH</name>
<accession>A0A654FIC7</accession>